<evidence type="ECO:0000313" key="6">
    <source>
        <dbReference type="EMBL" id="MBM9575700.1"/>
    </source>
</evidence>
<proteinExistence type="inferred from homology"/>
<evidence type="ECO:0000256" key="3">
    <source>
        <dbReference type="ARBA" id="ARBA00023004"/>
    </source>
</evidence>
<feature type="domain" description="Cytochrome b5 heme-binding" evidence="5">
    <location>
        <begin position="21"/>
        <end position="102"/>
    </location>
</feature>
<dbReference type="InterPro" id="IPR001199">
    <property type="entry name" value="Cyt_B5-like_heme/steroid-bd"/>
</dbReference>
<dbReference type="PANTHER" id="PTHR19359:SF14">
    <property type="entry name" value="CYTOCHROME B5 A"/>
    <property type="match status" value="1"/>
</dbReference>
<evidence type="ECO:0000256" key="1">
    <source>
        <dbReference type="ARBA" id="ARBA00022617"/>
    </source>
</evidence>
<dbReference type="RefSeq" id="WP_205277909.1">
    <property type="nucleotide sequence ID" value="NZ_JAFFPU010000004.1"/>
</dbReference>
<dbReference type="Gene3D" id="3.10.120.10">
    <property type="entry name" value="Cytochrome b5-like heme/steroid binding domain"/>
    <property type="match status" value="1"/>
</dbReference>
<dbReference type="InterPro" id="IPR036400">
    <property type="entry name" value="Cyt_B5-like_heme/steroid_sf"/>
</dbReference>
<dbReference type="Proteomes" id="UP000724686">
    <property type="component" value="Unassembled WGS sequence"/>
</dbReference>
<protein>
    <recommendedName>
        <fullName evidence="5">Cytochrome b5 heme-binding domain-containing protein</fullName>
    </recommendedName>
</protein>
<comment type="similarity">
    <text evidence="4">Belongs to the cytochrome b5 family.</text>
</comment>
<sequence>MVKYLVLIIGVCFLQAVGAKEKMISSEELKLHGTSASCWILIEKTVYDVTEYIGVHDSLRYDIRKWCGTDSTMAYSKKDQSGKAHSKKADLLLKKFKIGLYQPD</sequence>
<dbReference type="InterPro" id="IPR050668">
    <property type="entry name" value="Cytochrome_b5"/>
</dbReference>
<dbReference type="EMBL" id="JAFFPU010000004">
    <property type="protein sequence ID" value="MBM9575700.1"/>
    <property type="molecule type" value="Genomic_DNA"/>
</dbReference>
<organism evidence="6 7">
    <name type="scientific">Leptospira ainlahdjerensis</name>
    <dbReference type="NCBI Taxonomy" id="2810033"/>
    <lineage>
        <taxon>Bacteria</taxon>
        <taxon>Pseudomonadati</taxon>
        <taxon>Spirochaetota</taxon>
        <taxon>Spirochaetia</taxon>
        <taxon>Leptospirales</taxon>
        <taxon>Leptospiraceae</taxon>
        <taxon>Leptospira</taxon>
    </lineage>
</organism>
<keyword evidence="2" id="KW-0479">Metal-binding</keyword>
<dbReference type="Pfam" id="PF00173">
    <property type="entry name" value="Cyt-b5"/>
    <property type="match status" value="1"/>
</dbReference>
<accession>A0ABS2U5P6</accession>
<dbReference type="PROSITE" id="PS50255">
    <property type="entry name" value="CYTOCHROME_B5_2"/>
    <property type="match status" value="1"/>
</dbReference>
<evidence type="ECO:0000313" key="7">
    <source>
        <dbReference type="Proteomes" id="UP000724686"/>
    </source>
</evidence>
<dbReference type="SMART" id="SM01117">
    <property type="entry name" value="Cyt-b5"/>
    <property type="match status" value="1"/>
</dbReference>
<evidence type="ECO:0000256" key="4">
    <source>
        <dbReference type="ARBA" id="ARBA00038168"/>
    </source>
</evidence>
<keyword evidence="1" id="KW-0349">Heme</keyword>
<reference evidence="6 7" key="1">
    <citation type="submission" date="2021-02" db="EMBL/GenBank/DDBJ databases">
        <title>Leptospira ainlahdjerensis sp. nov., Leptospira ainazelensis sp. nov., Leptospira abararensis sp. nov. and Leptospira chreensis sp. nov., four new species isolated from water sources in Algeria.</title>
        <authorList>
            <person name="Amara Korba A."/>
            <person name="Kainiu M."/>
            <person name="Vincent A.T."/>
            <person name="Mariet J.-F."/>
            <person name="Veyrier F.J."/>
            <person name="Goarant C."/>
            <person name="Picardeau M."/>
        </authorList>
    </citation>
    <scope>NUCLEOTIDE SEQUENCE [LARGE SCALE GENOMIC DNA]</scope>
    <source>
        <strain evidence="6 7">201903070</strain>
    </source>
</reference>
<name>A0ABS2U5P6_9LEPT</name>
<evidence type="ECO:0000259" key="5">
    <source>
        <dbReference type="PROSITE" id="PS50255"/>
    </source>
</evidence>
<gene>
    <name evidence="6" type="ORF">JWG45_00905</name>
</gene>
<keyword evidence="3" id="KW-0408">Iron</keyword>
<evidence type="ECO:0000256" key="2">
    <source>
        <dbReference type="ARBA" id="ARBA00022723"/>
    </source>
</evidence>
<comment type="caution">
    <text evidence="6">The sequence shown here is derived from an EMBL/GenBank/DDBJ whole genome shotgun (WGS) entry which is preliminary data.</text>
</comment>
<dbReference type="SUPFAM" id="SSF55856">
    <property type="entry name" value="Cytochrome b5-like heme/steroid binding domain"/>
    <property type="match status" value="1"/>
</dbReference>
<dbReference type="PANTHER" id="PTHR19359">
    <property type="entry name" value="CYTOCHROME B5"/>
    <property type="match status" value="1"/>
</dbReference>
<keyword evidence="7" id="KW-1185">Reference proteome</keyword>